<organism evidence="4 5">
    <name type="scientific">Thalassobacterium sedimentorum</name>
    <dbReference type="NCBI Taxonomy" id="3041258"/>
    <lineage>
        <taxon>Bacteria</taxon>
        <taxon>Pseudomonadati</taxon>
        <taxon>Verrucomicrobiota</taxon>
        <taxon>Opitutia</taxon>
        <taxon>Puniceicoccales</taxon>
        <taxon>Coraliomargaritaceae</taxon>
        <taxon>Thalassobacterium</taxon>
    </lineage>
</organism>
<comment type="caution">
    <text evidence="4">The sequence shown here is derived from an EMBL/GenBank/DDBJ whole genome shotgun (WGS) entry which is preliminary data.</text>
</comment>
<keyword evidence="5" id="KW-1185">Reference proteome</keyword>
<dbReference type="RefSeq" id="WP_308983994.1">
    <property type="nucleotide sequence ID" value="NZ_JARXIC010000004.1"/>
</dbReference>
<dbReference type="Proteomes" id="UP001243717">
    <property type="component" value="Unassembled WGS sequence"/>
</dbReference>
<evidence type="ECO:0000259" key="3">
    <source>
        <dbReference type="Pfam" id="PF00884"/>
    </source>
</evidence>
<reference evidence="4 5" key="1">
    <citation type="submission" date="2023-04" db="EMBL/GenBank/DDBJ databases">
        <title>A novel bacteria isolated from coastal sediment.</title>
        <authorList>
            <person name="Liu X.-J."/>
            <person name="Du Z.-J."/>
        </authorList>
    </citation>
    <scope>NUCLEOTIDE SEQUENCE [LARGE SCALE GENOMIC DNA]</scope>
    <source>
        <strain evidence="4 5">SDUM461004</strain>
    </source>
</reference>
<dbReference type="InterPro" id="IPR017850">
    <property type="entry name" value="Alkaline_phosphatase_core_sf"/>
</dbReference>
<accession>A0ABU1AFC4</accession>
<gene>
    <name evidence="4" type="ORF">QEH59_03655</name>
</gene>
<name>A0ABU1AFC4_9BACT</name>
<evidence type="ECO:0000256" key="1">
    <source>
        <dbReference type="ARBA" id="ARBA00022723"/>
    </source>
</evidence>
<evidence type="ECO:0000313" key="5">
    <source>
        <dbReference type="Proteomes" id="UP001243717"/>
    </source>
</evidence>
<sequence>MKPPNILFISTDELRFDTLGYAGDSIVRTPHIDSLEKDSVQFENAYCPSPICIPSRQCMAMGSYPRTCGVEVFGQDLEPNSHTFARAFSLAGYNTVACGKLHHVGEDPNQGWMRRIGMDEQVHRSTINVARGTEDPFPVVQNKWTDRKEIRRAGVGMSPYTRWDELATLGAEFLLEEYFVSPFYERRYTEQPLMLYLGLCNPHYPYAAEEDLFNYYYDRVDPNYVASVFDHPVLGKSAYNDGEPVTVGEGQQVSRDEIRRATAAYYANIEALDARVGRVIQSIKASGQDIDDWIVVFCSDHGELLGEHSVWEKQLFFEGSARVPLFIRCPWHCEGRSVRSNVNLIDLYATLGELTGVECPEGMESRSLVPLMSGDHSQWDNQVCSQMHGKYIMIKRDSLKYLHFGGDGMDVLFDLDRDPSESENFINETEYADAVASMRDELVTYGFEHKPFCATK</sequence>
<evidence type="ECO:0000256" key="2">
    <source>
        <dbReference type="ARBA" id="ARBA00022801"/>
    </source>
</evidence>
<keyword evidence="2" id="KW-0378">Hydrolase</keyword>
<evidence type="ECO:0000313" key="4">
    <source>
        <dbReference type="EMBL" id="MDQ8193505.1"/>
    </source>
</evidence>
<dbReference type="InterPro" id="IPR000917">
    <property type="entry name" value="Sulfatase_N"/>
</dbReference>
<dbReference type="EMBL" id="JARXIC010000004">
    <property type="protein sequence ID" value="MDQ8193505.1"/>
    <property type="molecule type" value="Genomic_DNA"/>
</dbReference>
<dbReference type="PANTHER" id="PTHR45953">
    <property type="entry name" value="IDURONATE 2-SULFATASE"/>
    <property type="match status" value="1"/>
</dbReference>
<keyword evidence="1" id="KW-0479">Metal-binding</keyword>
<dbReference type="Pfam" id="PF00884">
    <property type="entry name" value="Sulfatase"/>
    <property type="match status" value="1"/>
</dbReference>
<protein>
    <submittedName>
        <fullName evidence="4">Sulfatase-like hydrolase/transferase</fullName>
    </submittedName>
</protein>
<dbReference type="Gene3D" id="3.40.720.10">
    <property type="entry name" value="Alkaline Phosphatase, subunit A"/>
    <property type="match status" value="1"/>
</dbReference>
<dbReference type="SUPFAM" id="SSF53649">
    <property type="entry name" value="Alkaline phosphatase-like"/>
    <property type="match status" value="1"/>
</dbReference>
<feature type="domain" description="Sulfatase N-terminal" evidence="3">
    <location>
        <begin position="4"/>
        <end position="357"/>
    </location>
</feature>
<dbReference type="PANTHER" id="PTHR45953:SF1">
    <property type="entry name" value="IDURONATE 2-SULFATASE"/>
    <property type="match status" value="1"/>
</dbReference>
<proteinExistence type="predicted"/>